<dbReference type="Gene3D" id="1.25.10.90">
    <property type="match status" value="1"/>
</dbReference>
<dbReference type="EMBL" id="JBHSSK010000021">
    <property type="protein sequence ID" value="MFC6207198.1"/>
    <property type="molecule type" value="Genomic_DNA"/>
</dbReference>
<protein>
    <submittedName>
        <fullName evidence="1">DNA alkylation repair protein</fullName>
    </submittedName>
</protein>
<gene>
    <name evidence="1" type="ORF">ACFP1G_06865</name>
</gene>
<dbReference type="RefSeq" id="WP_125691631.1">
    <property type="nucleotide sequence ID" value="NZ_JBHSSK010000021.1"/>
</dbReference>
<evidence type="ECO:0000313" key="2">
    <source>
        <dbReference type="Proteomes" id="UP001596254"/>
    </source>
</evidence>
<dbReference type="Proteomes" id="UP001596254">
    <property type="component" value="Unassembled WGS sequence"/>
</dbReference>
<dbReference type="InterPro" id="IPR016024">
    <property type="entry name" value="ARM-type_fold"/>
</dbReference>
<reference evidence="2" key="1">
    <citation type="journal article" date="2019" name="Int. J. Syst. Evol. Microbiol.">
        <title>The Global Catalogue of Microorganisms (GCM) 10K type strain sequencing project: providing services to taxonomists for standard genome sequencing and annotation.</title>
        <authorList>
            <consortium name="The Broad Institute Genomics Platform"/>
            <consortium name="The Broad Institute Genome Sequencing Center for Infectious Disease"/>
            <person name="Wu L."/>
            <person name="Ma J."/>
        </authorList>
    </citation>
    <scope>NUCLEOTIDE SEQUENCE [LARGE SCALE GENOMIC DNA]</scope>
    <source>
        <strain evidence="2">CCM 8905</strain>
    </source>
</reference>
<proteinExistence type="predicted"/>
<evidence type="ECO:0000313" key="1">
    <source>
        <dbReference type="EMBL" id="MFC6207198.1"/>
    </source>
</evidence>
<accession>A0ABW1SSJ9</accession>
<organism evidence="1 2">
    <name type="scientific">Levilactobacillus tongjiangensis</name>
    <dbReference type="NCBI Taxonomy" id="2486023"/>
    <lineage>
        <taxon>Bacteria</taxon>
        <taxon>Bacillati</taxon>
        <taxon>Bacillota</taxon>
        <taxon>Bacilli</taxon>
        <taxon>Lactobacillales</taxon>
        <taxon>Lactobacillaceae</taxon>
        <taxon>Levilactobacillus</taxon>
    </lineage>
</organism>
<sequence length="246" mass="28073">MELTTTVWTAATYQEFLQDLRDLGDDHFRDRSAKIVATERPLLRIPMKTLRSLGVAISQGMPRDFLAVAGTEYYEAVIVQGYVLSRLPLDVAYFTKPCDAYISNADNWSVCDMVIHFKQVKAFRAEFLTVIQRYLQSDNPWFQRTGLVFLLKFYLTPEFTEVALQLAVSVDSANYYVQMGQAWLLAAAFPNQQATIYQLLRTKFSLPVVQRTVQKIKSLRHTTANEKATLTALLAEKRTEAKRRGG</sequence>
<dbReference type="Pfam" id="PF08713">
    <property type="entry name" value="DNA_alkylation"/>
    <property type="match status" value="1"/>
</dbReference>
<comment type="caution">
    <text evidence="1">The sequence shown here is derived from an EMBL/GenBank/DDBJ whole genome shotgun (WGS) entry which is preliminary data.</text>
</comment>
<keyword evidence="2" id="KW-1185">Reference proteome</keyword>
<dbReference type="InterPro" id="IPR014825">
    <property type="entry name" value="DNA_alkylation"/>
</dbReference>
<dbReference type="SUPFAM" id="SSF48371">
    <property type="entry name" value="ARM repeat"/>
    <property type="match status" value="1"/>
</dbReference>
<name>A0ABW1SSJ9_9LACO</name>